<dbReference type="PATRIC" id="fig|1526658.3.peg.1329"/>
<gene>
    <name evidence="3" type="ORF">AE618_18575</name>
</gene>
<evidence type="ECO:0000256" key="1">
    <source>
        <dbReference type="SAM" id="MobiDB-lite"/>
    </source>
</evidence>
<evidence type="ECO:0000313" key="3">
    <source>
        <dbReference type="EMBL" id="KPH79312.1"/>
    </source>
</evidence>
<keyword evidence="4" id="KW-1185">Reference proteome</keyword>
<dbReference type="AlphaFoldDB" id="A0A0N1N1L9"/>
<dbReference type="EMBL" id="LGSZ01000050">
    <property type="protein sequence ID" value="KPH79312.1"/>
    <property type="molecule type" value="Genomic_DNA"/>
</dbReference>
<comment type="caution">
    <text evidence="3">The sequence shown here is derived from an EMBL/GenBank/DDBJ whole genome shotgun (WGS) entry which is preliminary data.</text>
</comment>
<evidence type="ECO:0000313" key="4">
    <source>
        <dbReference type="Proteomes" id="UP000037822"/>
    </source>
</evidence>
<dbReference type="OrthoDB" id="1903830at2"/>
<dbReference type="InterPro" id="IPR041599">
    <property type="entry name" value="Gp138_N"/>
</dbReference>
<evidence type="ECO:0000259" key="2">
    <source>
        <dbReference type="Pfam" id="PF18352"/>
    </source>
</evidence>
<dbReference type="Gene3D" id="2.40.50.230">
    <property type="entry name" value="Gp5 N-terminal domain"/>
    <property type="match status" value="1"/>
</dbReference>
<organism evidence="3 4">
    <name type="scientific">Bosea vaviloviae</name>
    <dbReference type="NCBI Taxonomy" id="1526658"/>
    <lineage>
        <taxon>Bacteria</taxon>
        <taxon>Pseudomonadati</taxon>
        <taxon>Pseudomonadota</taxon>
        <taxon>Alphaproteobacteria</taxon>
        <taxon>Hyphomicrobiales</taxon>
        <taxon>Boseaceae</taxon>
        <taxon>Bosea</taxon>
    </lineage>
</organism>
<dbReference type="InterPro" id="IPR044033">
    <property type="entry name" value="GpV-like_apex"/>
</dbReference>
<sequence length="233" mass="24027">MTSDLRDRTESGEETIRAALDDFQSRNFTSMPARIISYDAAKQTVTAQPTVKAYVLQKDGSTKAENYPVIPDIPVQFPGGGGMLMTFPVKAGDECMLCFGSRSQDSWQQSGGDQAPIDSGMNNLSNAFAMLGFRSNPNAAKVTDPSTTSTEIRSEDGNTKIGMSAAGGVSVATDKAVSIAAAAGVSMTGGAGGMTFTGTMNVTGDIVLNGISLKDHKHTGVVPGGGTSTGPTN</sequence>
<reference evidence="3 4" key="1">
    <citation type="submission" date="2015-07" db="EMBL/GenBank/DDBJ databases">
        <title>Whole genome sequencing of Bosea vaviloviae isolated from cave pool.</title>
        <authorList>
            <person name="Tan N.E.H."/>
            <person name="Lee Y.P."/>
            <person name="Gan H.M."/>
            <person name="Barton H."/>
            <person name="Savka M.A."/>
        </authorList>
    </citation>
    <scope>NUCLEOTIDE SEQUENCE [LARGE SCALE GENOMIC DNA]</scope>
    <source>
        <strain evidence="3 4">SD260</strain>
    </source>
</reference>
<dbReference type="Pfam" id="PF18946">
    <property type="entry name" value="Apex"/>
    <property type="match status" value="1"/>
</dbReference>
<dbReference type="InterPro" id="IPR037026">
    <property type="entry name" value="Vgr_OB-fold_dom_sf"/>
</dbReference>
<accession>A0A0N1N1L9</accession>
<dbReference type="RefSeq" id="WP_054210565.1">
    <property type="nucleotide sequence ID" value="NZ_LGSZ01000050.1"/>
</dbReference>
<protein>
    <recommendedName>
        <fullName evidence="2">Phage protein Gp138 N-terminal domain-containing protein</fullName>
    </recommendedName>
</protein>
<dbReference type="Pfam" id="PF18352">
    <property type="entry name" value="Gp138_N"/>
    <property type="match status" value="1"/>
</dbReference>
<feature type="domain" description="Phage protein Gp138 N-terminal" evidence="2">
    <location>
        <begin position="31"/>
        <end position="132"/>
    </location>
</feature>
<name>A0A0N1N1L9_9HYPH</name>
<feature type="region of interest" description="Disordered" evidence="1">
    <location>
        <begin position="139"/>
        <end position="159"/>
    </location>
</feature>
<dbReference type="Proteomes" id="UP000037822">
    <property type="component" value="Unassembled WGS sequence"/>
</dbReference>
<proteinExistence type="predicted"/>